<evidence type="ECO:0000256" key="4">
    <source>
        <dbReference type="ARBA" id="ARBA00022679"/>
    </source>
</evidence>
<evidence type="ECO:0000256" key="3">
    <source>
        <dbReference type="ARBA" id="ARBA00013253"/>
    </source>
</evidence>
<keyword evidence="7" id="KW-0067">ATP-binding</keyword>
<keyword evidence="8" id="KW-0289">Folate biosynthesis</keyword>
<gene>
    <name evidence="10" type="ORF">LUCI_3377</name>
</gene>
<dbReference type="InterPro" id="IPR035907">
    <property type="entry name" value="Hppk_sf"/>
</dbReference>
<dbReference type="PANTHER" id="PTHR43071">
    <property type="entry name" value="2-AMINO-4-HYDROXY-6-HYDROXYMETHYLDIHYDROPTERIDINE PYROPHOSPHOKINASE"/>
    <property type="match status" value="1"/>
</dbReference>
<evidence type="ECO:0000256" key="8">
    <source>
        <dbReference type="ARBA" id="ARBA00022909"/>
    </source>
</evidence>
<dbReference type="RefSeq" id="WP_122629019.1">
    <property type="nucleotide sequence ID" value="NZ_UPPP01000083.1"/>
</dbReference>
<name>A0A498RDB1_9FIRM</name>
<organism evidence="10 11">
    <name type="scientific">Lucifera butyrica</name>
    <dbReference type="NCBI Taxonomy" id="1351585"/>
    <lineage>
        <taxon>Bacteria</taxon>
        <taxon>Bacillati</taxon>
        <taxon>Bacillota</taxon>
        <taxon>Negativicutes</taxon>
        <taxon>Veillonellales</taxon>
        <taxon>Veillonellaceae</taxon>
        <taxon>Lucifera</taxon>
    </lineage>
</organism>
<dbReference type="GO" id="GO:0005524">
    <property type="term" value="F:ATP binding"/>
    <property type="evidence" value="ECO:0007669"/>
    <property type="project" value="UniProtKB-KW"/>
</dbReference>
<dbReference type="GO" id="GO:0003848">
    <property type="term" value="F:2-amino-4-hydroxy-6-hydroxymethyldihydropteridine diphosphokinase activity"/>
    <property type="evidence" value="ECO:0007669"/>
    <property type="project" value="UniProtKB-EC"/>
</dbReference>
<keyword evidence="6 10" id="KW-0418">Kinase</keyword>
<keyword evidence="4" id="KW-0808">Transferase</keyword>
<evidence type="ECO:0000313" key="11">
    <source>
        <dbReference type="Proteomes" id="UP000277811"/>
    </source>
</evidence>
<dbReference type="EMBL" id="UPPP01000083">
    <property type="protein sequence ID" value="VBB08112.1"/>
    <property type="molecule type" value="Genomic_DNA"/>
</dbReference>
<dbReference type="EC" id="2.7.6.3" evidence="3"/>
<dbReference type="GO" id="GO:0046656">
    <property type="term" value="P:folic acid biosynthetic process"/>
    <property type="evidence" value="ECO:0007669"/>
    <property type="project" value="UniProtKB-KW"/>
</dbReference>
<sequence>MIFLGLGSNLGKREINIARAIQLLSRQPAIAIENVSSLYETEPWGLVEQPGFLNAVISVKTDLPPDSLLTCCLEVEKKLGRRRDIRWGPRIIDIDLLLYHHLQLCSAELTVPHPRLHERNFVLVPLNEIAGNEVVLFGCRPGELLRMTNDQSRVKPYGKVNWKGVSLVDETG</sequence>
<dbReference type="GO" id="GO:0046654">
    <property type="term" value="P:tetrahydrofolate biosynthetic process"/>
    <property type="evidence" value="ECO:0007669"/>
    <property type="project" value="UniProtKB-UniPathway"/>
</dbReference>
<feature type="domain" description="7,8-dihydro-6-hydroxymethylpterin-pyrophosphokinase" evidence="9">
    <location>
        <begin position="86"/>
        <end position="97"/>
    </location>
</feature>
<dbReference type="SUPFAM" id="SSF55083">
    <property type="entry name" value="6-hydroxymethyl-7,8-dihydropterin pyrophosphokinase, HPPK"/>
    <property type="match status" value="1"/>
</dbReference>
<keyword evidence="11" id="KW-1185">Reference proteome</keyword>
<evidence type="ECO:0000259" key="9">
    <source>
        <dbReference type="PROSITE" id="PS00794"/>
    </source>
</evidence>
<dbReference type="CDD" id="cd00483">
    <property type="entry name" value="HPPK"/>
    <property type="match status" value="1"/>
</dbReference>
<dbReference type="Pfam" id="PF01288">
    <property type="entry name" value="HPPK"/>
    <property type="match status" value="1"/>
</dbReference>
<dbReference type="PANTHER" id="PTHR43071:SF1">
    <property type="entry name" value="2-AMINO-4-HYDROXY-6-HYDROXYMETHYLDIHYDROPTERIDINE PYROPHOSPHOKINASE"/>
    <property type="match status" value="1"/>
</dbReference>
<accession>A0A498RDB1</accession>
<comment type="catalytic activity">
    <reaction evidence="1">
        <text>6-hydroxymethyl-7,8-dihydropterin + ATP = (7,8-dihydropterin-6-yl)methyl diphosphate + AMP + H(+)</text>
        <dbReference type="Rhea" id="RHEA:11412"/>
        <dbReference type="ChEBI" id="CHEBI:15378"/>
        <dbReference type="ChEBI" id="CHEBI:30616"/>
        <dbReference type="ChEBI" id="CHEBI:44841"/>
        <dbReference type="ChEBI" id="CHEBI:72950"/>
        <dbReference type="ChEBI" id="CHEBI:456215"/>
        <dbReference type="EC" id="2.7.6.3"/>
    </reaction>
</comment>
<dbReference type="InterPro" id="IPR000550">
    <property type="entry name" value="Hppk"/>
</dbReference>
<keyword evidence="5" id="KW-0547">Nucleotide-binding</keyword>
<evidence type="ECO:0000313" key="10">
    <source>
        <dbReference type="EMBL" id="VBB08112.1"/>
    </source>
</evidence>
<evidence type="ECO:0000256" key="1">
    <source>
        <dbReference type="ARBA" id="ARBA00000198"/>
    </source>
</evidence>
<dbReference type="GO" id="GO:0016301">
    <property type="term" value="F:kinase activity"/>
    <property type="evidence" value="ECO:0007669"/>
    <property type="project" value="UniProtKB-KW"/>
</dbReference>
<dbReference type="UniPathway" id="UPA00077">
    <property type="reaction ID" value="UER00155"/>
</dbReference>
<comment type="pathway">
    <text evidence="2">Cofactor biosynthesis; tetrahydrofolate biosynthesis; 2-amino-4-hydroxy-6-hydroxymethyl-7,8-dihydropteridine diphosphate from 7,8-dihydroneopterin triphosphate: step 4/4.</text>
</comment>
<dbReference type="OrthoDB" id="9808041at2"/>
<dbReference type="Gene3D" id="3.30.70.560">
    <property type="entry name" value="7,8-Dihydro-6-hydroxymethylpterin-pyrophosphokinase HPPK"/>
    <property type="match status" value="1"/>
</dbReference>
<evidence type="ECO:0000256" key="5">
    <source>
        <dbReference type="ARBA" id="ARBA00022741"/>
    </source>
</evidence>
<evidence type="ECO:0000256" key="7">
    <source>
        <dbReference type="ARBA" id="ARBA00022840"/>
    </source>
</evidence>
<evidence type="ECO:0000256" key="6">
    <source>
        <dbReference type="ARBA" id="ARBA00022777"/>
    </source>
</evidence>
<dbReference type="Proteomes" id="UP000277811">
    <property type="component" value="Unassembled WGS sequence"/>
</dbReference>
<proteinExistence type="predicted"/>
<evidence type="ECO:0000256" key="2">
    <source>
        <dbReference type="ARBA" id="ARBA00005051"/>
    </source>
</evidence>
<dbReference type="AlphaFoldDB" id="A0A498RDB1"/>
<reference evidence="10 11" key="1">
    <citation type="submission" date="2018-06" db="EMBL/GenBank/DDBJ databases">
        <authorList>
            <person name="Strepis N."/>
        </authorList>
    </citation>
    <scope>NUCLEOTIDE SEQUENCE [LARGE SCALE GENOMIC DNA]</scope>
    <source>
        <strain evidence="10">LUCI</strain>
    </source>
</reference>
<protein>
    <recommendedName>
        <fullName evidence="3">2-amino-4-hydroxy-6-hydroxymethyldihydropteridine diphosphokinase</fullName>
        <ecNumber evidence="3">2.7.6.3</ecNumber>
    </recommendedName>
</protein>
<dbReference type="PROSITE" id="PS00794">
    <property type="entry name" value="HPPK"/>
    <property type="match status" value="1"/>
</dbReference>
<dbReference type="NCBIfam" id="TIGR01498">
    <property type="entry name" value="folK"/>
    <property type="match status" value="1"/>
</dbReference>